<keyword evidence="10" id="KW-1185">Reference proteome</keyword>
<feature type="compositionally biased region" description="Pro residues" evidence="7">
    <location>
        <begin position="199"/>
        <end position="212"/>
    </location>
</feature>
<dbReference type="GO" id="GO:0000976">
    <property type="term" value="F:transcription cis-regulatory region binding"/>
    <property type="evidence" value="ECO:0007669"/>
    <property type="project" value="TreeGrafter"/>
</dbReference>
<dbReference type="PANTHER" id="PTHR31845">
    <property type="entry name" value="FINGER DOMAIN PROTEIN, PUTATIVE-RELATED"/>
    <property type="match status" value="1"/>
</dbReference>
<dbReference type="VEuPathDB" id="FungiDB:BD410DRAFT_739738"/>
<dbReference type="InterPro" id="IPR036864">
    <property type="entry name" value="Zn2-C6_fun-type_DNA-bd_sf"/>
</dbReference>
<protein>
    <recommendedName>
        <fullName evidence="8">Zn(2)-C6 fungal-type domain-containing protein</fullName>
    </recommendedName>
</protein>
<dbReference type="CDD" id="cd00067">
    <property type="entry name" value="GAL4"/>
    <property type="match status" value="1"/>
</dbReference>
<dbReference type="OrthoDB" id="4454541at2759"/>
<feature type="compositionally biased region" description="Basic and acidic residues" evidence="7">
    <location>
        <begin position="24"/>
        <end position="34"/>
    </location>
</feature>
<evidence type="ECO:0000259" key="8">
    <source>
        <dbReference type="PROSITE" id="PS50048"/>
    </source>
</evidence>
<keyword evidence="3" id="KW-0805">Transcription regulation</keyword>
<feature type="compositionally biased region" description="Low complexity" evidence="7">
    <location>
        <begin position="314"/>
        <end position="323"/>
    </location>
</feature>
<dbReference type="EMBL" id="ML170158">
    <property type="protein sequence ID" value="TDL28198.1"/>
    <property type="molecule type" value="Genomic_DNA"/>
</dbReference>
<dbReference type="GO" id="GO:0005634">
    <property type="term" value="C:nucleus"/>
    <property type="evidence" value="ECO:0007669"/>
    <property type="project" value="UniProtKB-SubCell"/>
</dbReference>
<evidence type="ECO:0000256" key="7">
    <source>
        <dbReference type="SAM" id="MobiDB-lite"/>
    </source>
</evidence>
<evidence type="ECO:0000256" key="3">
    <source>
        <dbReference type="ARBA" id="ARBA00023015"/>
    </source>
</evidence>
<evidence type="ECO:0000256" key="4">
    <source>
        <dbReference type="ARBA" id="ARBA00023125"/>
    </source>
</evidence>
<gene>
    <name evidence="9" type="ORF">BD410DRAFT_739738</name>
</gene>
<evidence type="ECO:0000256" key="2">
    <source>
        <dbReference type="ARBA" id="ARBA00022723"/>
    </source>
</evidence>
<evidence type="ECO:0000256" key="6">
    <source>
        <dbReference type="ARBA" id="ARBA00023242"/>
    </source>
</evidence>
<sequence>MSHNRASSGNGVKKQEDGEPSDPSTKDDKRDVKPAKTLNRVPRACNACRKQKMRCEGADNPPCRRCRHASLECLFEKPSREPTLTGEAGLERIRSLEAQVADVQQSQAAIHNTLSELVHALRAGIPSLPAPSSSIPPPFRQSPLYSSGSPQTPSSASTMMVDPNHSLQVSQVGTPDLAPQGSFAGPHGGIMPLVTPSQPRQPPQRGPAPPTAPYRNPSISGSQRLGSDMQSSLIAPNGGYSTSGHLYPPQGSGHQGPTLPPISSLQDIGSQRPGPSNVSSVRYHPADGMPSPRQAGKRLHSPGRRSPKWKAPGSSNVTSTNTSDVEDDDNGELPASGLVAPWEVLRGLADAATERANQESGEHGEPNSRGRSPSPGHNKKRRKTHHKNVPRALTFRDVVSKNIINEADARSLFKIYYEGCSTFLPVFDVKYDTFESLHERSPFAFNCICWVAAKVRDGGGPPSDIATKCLDEVQSISCATLFSPVSRQEAVQAMILVSGWSDNGWLSGGHAVRMAVELSMHQAWPKLLKRIEGGKAGKGPEDRKLITAARTWFCLYLFEHQMSYGTGRPAILKDDESIWGSRLLLKHPLAIEDDMRLCSTVELMAIRERVHGRLSPVDRPVDEQTFTVLRDADIEFRNWFDTWDAGFSQKYPDAAFYRQSLQIQQLLAQLFHNATALRGIDGPEDVLNMPPVQRDLALQSLTIAQKALSICINSPSYREGLKYAVHYTHATATFTASFLLRLGRLFPDNCDMQMIRMLVERLAEVLSQIPARRYAYTLQLMLKKSRKRERRPGSGASQSRSPTVARPSAPQGGPVNTADPQVMNHPMQHESMSPIYERGYPSRDIIHQSQMQMGIPGPHGQINVDAANLDQIWRGFEGATNEQLPVWLSDQSLGGASFSQLGLEAFMMPLEYDQQHRTAAPQIW</sequence>
<dbReference type="Gene3D" id="4.10.240.10">
    <property type="entry name" value="Zn(2)-C6 fungal-type DNA-binding domain"/>
    <property type="match status" value="1"/>
</dbReference>
<feature type="region of interest" description="Disordered" evidence="7">
    <location>
        <begin position="785"/>
        <end position="826"/>
    </location>
</feature>
<keyword evidence="6" id="KW-0539">Nucleus</keyword>
<feature type="compositionally biased region" description="Basic residues" evidence="7">
    <location>
        <begin position="295"/>
        <end position="308"/>
    </location>
</feature>
<evidence type="ECO:0000313" key="10">
    <source>
        <dbReference type="Proteomes" id="UP000294933"/>
    </source>
</evidence>
<dbReference type="STRING" id="50990.A0A4Y7QLS4"/>
<dbReference type="InterPro" id="IPR007219">
    <property type="entry name" value="XnlR_reg_dom"/>
</dbReference>
<feature type="region of interest" description="Disordered" evidence="7">
    <location>
        <begin position="353"/>
        <end position="388"/>
    </location>
</feature>
<dbReference type="PROSITE" id="PS50048">
    <property type="entry name" value="ZN2_CY6_FUNGAL_2"/>
    <property type="match status" value="1"/>
</dbReference>
<evidence type="ECO:0000313" key="9">
    <source>
        <dbReference type="EMBL" id="TDL28198.1"/>
    </source>
</evidence>
<dbReference type="Proteomes" id="UP000294933">
    <property type="component" value="Unassembled WGS sequence"/>
</dbReference>
<keyword evidence="5" id="KW-0804">Transcription</keyword>
<organism evidence="9 10">
    <name type="scientific">Rickenella mellea</name>
    <dbReference type="NCBI Taxonomy" id="50990"/>
    <lineage>
        <taxon>Eukaryota</taxon>
        <taxon>Fungi</taxon>
        <taxon>Dikarya</taxon>
        <taxon>Basidiomycota</taxon>
        <taxon>Agaricomycotina</taxon>
        <taxon>Agaricomycetes</taxon>
        <taxon>Hymenochaetales</taxon>
        <taxon>Rickenellaceae</taxon>
        <taxon>Rickenella</taxon>
    </lineage>
</organism>
<dbReference type="AlphaFoldDB" id="A0A4Y7QLS4"/>
<name>A0A4Y7QLS4_9AGAM</name>
<dbReference type="SMART" id="SM00066">
    <property type="entry name" value="GAL4"/>
    <property type="match status" value="1"/>
</dbReference>
<accession>A0A4Y7QLS4</accession>
<keyword evidence="2" id="KW-0479">Metal-binding</keyword>
<dbReference type="GO" id="GO:0008270">
    <property type="term" value="F:zinc ion binding"/>
    <property type="evidence" value="ECO:0007669"/>
    <property type="project" value="InterPro"/>
</dbReference>
<evidence type="ECO:0000256" key="5">
    <source>
        <dbReference type="ARBA" id="ARBA00023163"/>
    </source>
</evidence>
<dbReference type="SMART" id="SM00906">
    <property type="entry name" value="Fungal_trans"/>
    <property type="match status" value="1"/>
</dbReference>
<dbReference type="PANTHER" id="PTHR31845:SF17">
    <property type="entry name" value="ZN(II)2CYS6 TRANSCRIPTION FACTOR (EUROFUNG)"/>
    <property type="match status" value="1"/>
</dbReference>
<keyword evidence="4" id="KW-0238">DNA-binding</keyword>
<dbReference type="Pfam" id="PF00172">
    <property type="entry name" value="Zn_clus"/>
    <property type="match status" value="1"/>
</dbReference>
<comment type="subcellular location">
    <subcellularLocation>
        <location evidence="1">Nucleus</location>
    </subcellularLocation>
</comment>
<dbReference type="InterPro" id="IPR051089">
    <property type="entry name" value="prtT"/>
</dbReference>
<feature type="compositionally biased region" description="Basic residues" evidence="7">
    <location>
        <begin position="377"/>
        <end position="388"/>
    </location>
</feature>
<feature type="compositionally biased region" description="Basic and acidic residues" evidence="7">
    <location>
        <begin position="353"/>
        <end position="368"/>
    </location>
</feature>
<dbReference type="CDD" id="cd12148">
    <property type="entry name" value="fungal_TF_MHR"/>
    <property type="match status" value="1"/>
</dbReference>
<proteinExistence type="predicted"/>
<dbReference type="InterPro" id="IPR001138">
    <property type="entry name" value="Zn2Cys6_DnaBD"/>
</dbReference>
<reference evidence="9 10" key="1">
    <citation type="submission" date="2018-06" db="EMBL/GenBank/DDBJ databases">
        <title>A transcriptomic atlas of mushroom development highlights an independent origin of complex multicellularity.</title>
        <authorList>
            <consortium name="DOE Joint Genome Institute"/>
            <person name="Krizsan K."/>
            <person name="Almasi E."/>
            <person name="Merenyi Z."/>
            <person name="Sahu N."/>
            <person name="Viragh M."/>
            <person name="Koszo T."/>
            <person name="Mondo S."/>
            <person name="Kiss B."/>
            <person name="Balint B."/>
            <person name="Kues U."/>
            <person name="Barry K."/>
            <person name="Hegedus J.C."/>
            <person name="Henrissat B."/>
            <person name="Johnson J."/>
            <person name="Lipzen A."/>
            <person name="Ohm R."/>
            <person name="Nagy I."/>
            <person name="Pangilinan J."/>
            <person name="Yan J."/>
            <person name="Xiong Y."/>
            <person name="Grigoriev I.V."/>
            <person name="Hibbett D.S."/>
            <person name="Nagy L.G."/>
        </authorList>
    </citation>
    <scope>NUCLEOTIDE SEQUENCE [LARGE SCALE GENOMIC DNA]</scope>
    <source>
        <strain evidence="9 10">SZMC22713</strain>
    </source>
</reference>
<feature type="compositionally biased region" description="Polar residues" evidence="7">
    <location>
        <begin position="1"/>
        <end position="10"/>
    </location>
</feature>
<dbReference type="GO" id="GO:0006351">
    <property type="term" value="P:DNA-templated transcription"/>
    <property type="evidence" value="ECO:0007669"/>
    <property type="project" value="InterPro"/>
</dbReference>
<evidence type="ECO:0000256" key="1">
    <source>
        <dbReference type="ARBA" id="ARBA00004123"/>
    </source>
</evidence>
<dbReference type="PROSITE" id="PS00463">
    <property type="entry name" value="ZN2_CY6_FUNGAL_1"/>
    <property type="match status" value="1"/>
</dbReference>
<dbReference type="GO" id="GO:0000981">
    <property type="term" value="F:DNA-binding transcription factor activity, RNA polymerase II-specific"/>
    <property type="evidence" value="ECO:0007669"/>
    <property type="project" value="InterPro"/>
</dbReference>
<feature type="region of interest" description="Disordered" evidence="7">
    <location>
        <begin position="129"/>
        <end position="337"/>
    </location>
</feature>
<feature type="compositionally biased region" description="Low complexity" evidence="7">
    <location>
        <begin position="146"/>
        <end position="158"/>
    </location>
</feature>
<feature type="compositionally biased region" description="Polar residues" evidence="7">
    <location>
        <begin position="261"/>
        <end position="280"/>
    </location>
</feature>
<dbReference type="SUPFAM" id="SSF57701">
    <property type="entry name" value="Zn2/Cys6 DNA-binding domain"/>
    <property type="match status" value="1"/>
</dbReference>
<feature type="region of interest" description="Disordered" evidence="7">
    <location>
        <begin position="1"/>
        <end position="39"/>
    </location>
</feature>
<feature type="domain" description="Zn(2)-C6 fungal-type" evidence="8">
    <location>
        <begin position="44"/>
        <end position="75"/>
    </location>
</feature>
<feature type="compositionally biased region" description="Polar residues" evidence="7">
    <location>
        <begin position="217"/>
        <end position="244"/>
    </location>
</feature>